<dbReference type="InterPro" id="IPR011576">
    <property type="entry name" value="Pyridox_Oxase_N"/>
</dbReference>
<evidence type="ECO:0000259" key="12">
    <source>
        <dbReference type="Pfam" id="PF01243"/>
    </source>
</evidence>
<accession>A0A1D1VFP1</accession>
<dbReference type="NCBIfam" id="NF004231">
    <property type="entry name" value="PRK05679.1"/>
    <property type="match status" value="1"/>
</dbReference>
<dbReference type="EMBL" id="BDGG01000005">
    <property type="protein sequence ID" value="GAU99750.1"/>
    <property type="molecule type" value="Genomic_DNA"/>
</dbReference>
<proteinExistence type="inferred from homology"/>
<comment type="pathway">
    <text evidence="3">Cofactor metabolism; pyridoxal 5'-phosphate salvage; pyridoxal 5'-phosphate from pyridoxamine 5'-phosphate: step 1/1.</text>
</comment>
<dbReference type="InterPro" id="IPR012349">
    <property type="entry name" value="Split_barrel_FMN-bd"/>
</dbReference>
<name>A0A1D1VFP1_RAMVA</name>
<comment type="cofactor">
    <cofactor evidence="1">
        <name>FMN</name>
        <dbReference type="ChEBI" id="CHEBI:58210"/>
    </cofactor>
</comment>
<dbReference type="GO" id="GO:0010181">
    <property type="term" value="F:FMN binding"/>
    <property type="evidence" value="ECO:0007669"/>
    <property type="project" value="InterPro"/>
</dbReference>
<evidence type="ECO:0000256" key="7">
    <source>
        <dbReference type="ARBA" id="ARBA00012801"/>
    </source>
</evidence>
<dbReference type="UniPathway" id="UPA01068">
    <property type="reaction ID" value="UER00304"/>
</dbReference>
<dbReference type="Pfam" id="PF01243">
    <property type="entry name" value="PNPOx_N"/>
    <property type="match status" value="1"/>
</dbReference>
<evidence type="ECO:0000256" key="5">
    <source>
        <dbReference type="ARBA" id="ARBA00007301"/>
    </source>
</evidence>
<sequence>MKVATRLSLSATEAAASLITPPDSVPVSYMLAPLRCSSVRQRRFLNKVFVRNSPGSMEAVRDPPMSADNAVDLSGMRVPYHNSKNPFLESDLKALEPIEQFRQWFAETCNTPGIKEPNAVALATSTPDGKPSCRMVLLKGFSKQGFRFFTNYESRKGSELAANPRACMMFYWDHKDRSVRIEGAVEKLTEEESTEYFQQRPLGSQVAATISRQSTVVPDRNFLADQAEALYAGSENRGQPLPRPSFWGGFNLVPETVEFWQGQTNRLHDRIRFRRPAPGEKLDEKLTHVGEDGWFYERLSP</sequence>
<dbReference type="Pfam" id="PF10590">
    <property type="entry name" value="PNP_phzG_C"/>
    <property type="match status" value="1"/>
</dbReference>
<feature type="domain" description="Pyridoxine 5'-phosphate oxidase dimerisation C-terminal" evidence="13">
    <location>
        <begin position="247"/>
        <end position="301"/>
    </location>
</feature>
<evidence type="ECO:0000313" key="14">
    <source>
        <dbReference type="EMBL" id="GAU99750.1"/>
    </source>
</evidence>
<comment type="similarity">
    <text evidence="5">Belongs to the pyridoxamine 5'-phosphate oxidase family.</text>
</comment>
<comment type="caution">
    <text evidence="14">The sequence shown here is derived from an EMBL/GenBank/DDBJ whole genome shotgun (WGS) entry which is preliminary data.</text>
</comment>
<evidence type="ECO:0000256" key="6">
    <source>
        <dbReference type="ARBA" id="ARBA00011738"/>
    </source>
</evidence>
<keyword evidence="8" id="KW-0285">Flavoprotein</keyword>
<evidence type="ECO:0000256" key="4">
    <source>
        <dbReference type="ARBA" id="ARBA00005037"/>
    </source>
</evidence>
<evidence type="ECO:0000256" key="11">
    <source>
        <dbReference type="ARBA" id="ARBA00023096"/>
    </source>
</evidence>
<dbReference type="HAMAP" id="MF_01629">
    <property type="entry name" value="PdxH"/>
    <property type="match status" value="1"/>
</dbReference>
<comment type="pathway">
    <text evidence="4">Cofactor metabolism; pyridoxal 5'-phosphate salvage; pyridoxal 5'-phosphate from pyridoxine 5'-phosphate: step 1/1.</text>
</comment>
<dbReference type="FunFam" id="2.30.110.10:FF:000005">
    <property type="entry name" value="NAD(P)H-hydrate epimerase"/>
    <property type="match status" value="1"/>
</dbReference>
<dbReference type="GO" id="GO:0008615">
    <property type="term" value="P:pyridoxine biosynthetic process"/>
    <property type="evidence" value="ECO:0007669"/>
    <property type="project" value="UniProtKB-KW"/>
</dbReference>
<dbReference type="PROSITE" id="PS01064">
    <property type="entry name" value="PYRIDOX_OXIDASE"/>
    <property type="match status" value="1"/>
</dbReference>
<dbReference type="SUPFAM" id="SSF50475">
    <property type="entry name" value="FMN-binding split barrel"/>
    <property type="match status" value="1"/>
</dbReference>
<dbReference type="Proteomes" id="UP000186922">
    <property type="component" value="Unassembled WGS sequence"/>
</dbReference>
<organism evidence="14 15">
    <name type="scientific">Ramazzottius varieornatus</name>
    <name type="common">Water bear</name>
    <name type="synonym">Tardigrade</name>
    <dbReference type="NCBI Taxonomy" id="947166"/>
    <lineage>
        <taxon>Eukaryota</taxon>
        <taxon>Metazoa</taxon>
        <taxon>Ecdysozoa</taxon>
        <taxon>Tardigrada</taxon>
        <taxon>Eutardigrada</taxon>
        <taxon>Parachela</taxon>
        <taxon>Hypsibioidea</taxon>
        <taxon>Ramazzottiidae</taxon>
        <taxon>Ramazzottius</taxon>
    </lineage>
</organism>
<dbReference type="STRING" id="947166.A0A1D1VFP1"/>
<protein>
    <recommendedName>
        <fullName evidence="7">pyridoxal 5'-phosphate synthase</fullName>
        <ecNumber evidence="7">1.4.3.5</ecNumber>
    </recommendedName>
</protein>
<evidence type="ECO:0000256" key="8">
    <source>
        <dbReference type="ARBA" id="ARBA00022630"/>
    </source>
</evidence>
<evidence type="ECO:0000256" key="1">
    <source>
        <dbReference type="ARBA" id="ARBA00001917"/>
    </source>
</evidence>
<evidence type="ECO:0000259" key="13">
    <source>
        <dbReference type="Pfam" id="PF10590"/>
    </source>
</evidence>
<evidence type="ECO:0000256" key="10">
    <source>
        <dbReference type="ARBA" id="ARBA00023002"/>
    </source>
</evidence>
<dbReference type="NCBIfam" id="TIGR00558">
    <property type="entry name" value="pdxH"/>
    <property type="match status" value="1"/>
</dbReference>
<gene>
    <name evidence="14" type="primary">RvY_10704-1</name>
    <name evidence="14" type="synonym">RvY_10704.1</name>
    <name evidence="14" type="ORF">RvY_10704</name>
</gene>
<dbReference type="InterPro" id="IPR019576">
    <property type="entry name" value="Pyridoxamine_oxidase_dimer_C"/>
</dbReference>
<comment type="subunit">
    <text evidence="6">Homodimer.</text>
</comment>
<evidence type="ECO:0000256" key="9">
    <source>
        <dbReference type="ARBA" id="ARBA00022643"/>
    </source>
</evidence>
<keyword evidence="11" id="KW-0664">Pyridoxine biosynthesis</keyword>
<dbReference type="Gene3D" id="2.30.110.10">
    <property type="entry name" value="Electron Transport, Fmn-binding Protein, Chain A"/>
    <property type="match status" value="1"/>
</dbReference>
<dbReference type="InterPro" id="IPR019740">
    <property type="entry name" value="Pyridox_Oxase_CS"/>
</dbReference>
<dbReference type="EC" id="1.4.3.5" evidence="7"/>
<evidence type="ECO:0000313" key="15">
    <source>
        <dbReference type="Proteomes" id="UP000186922"/>
    </source>
</evidence>
<reference evidence="14 15" key="1">
    <citation type="journal article" date="2016" name="Nat. Commun.">
        <title>Extremotolerant tardigrade genome and improved radiotolerance of human cultured cells by tardigrade-unique protein.</title>
        <authorList>
            <person name="Hashimoto T."/>
            <person name="Horikawa D.D."/>
            <person name="Saito Y."/>
            <person name="Kuwahara H."/>
            <person name="Kozuka-Hata H."/>
            <person name="Shin-I T."/>
            <person name="Minakuchi Y."/>
            <person name="Ohishi K."/>
            <person name="Motoyama A."/>
            <person name="Aizu T."/>
            <person name="Enomoto A."/>
            <person name="Kondo K."/>
            <person name="Tanaka S."/>
            <person name="Hara Y."/>
            <person name="Koshikawa S."/>
            <person name="Sagara H."/>
            <person name="Miura T."/>
            <person name="Yokobori S."/>
            <person name="Miyagawa K."/>
            <person name="Suzuki Y."/>
            <person name="Kubo T."/>
            <person name="Oyama M."/>
            <person name="Kohara Y."/>
            <person name="Fujiyama A."/>
            <person name="Arakawa K."/>
            <person name="Katayama T."/>
            <person name="Toyoda A."/>
            <person name="Kunieda T."/>
        </authorList>
    </citation>
    <scope>NUCLEOTIDE SEQUENCE [LARGE SCALE GENOMIC DNA]</scope>
    <source>
        <strain evidence="14 15">YOKOZUNA-1</strain>
    </source>
</reference>
<evidence type="ECO:0000256" key="3">
    <source>
        <dbReference type="ARBA" id="ARBA00004738"/>
    </source>
</evidence>
<dbReference type="GO" id="GO:0004733">
    <property type="term" value="F:pyridoxamine phosphate oxidase activity"/>
    <property type="evidence" value="ECO:0007669"/>
    <property type="project" value="UniProtKB-EC"/>
</dbReference>
<dbReference type="PANTHER" id="PTHR10851:SF0">
    <property type="entry name" value="PYRIDOXINE-5'-PHOSPHATE OXIDASE"/>
    <property type="match status" value="1"/>
</dbReference>
<dbReference type="InterPro" id="IPR000659">
    <property type="entry name" value="Pyridox_Oxase"/>
</dbReference>
<evidence type="ECO:0000256" key="2">
    <source>
        <dbReference type="ARBA" id="ARBA00003691"/>
    </source>
</evidence>
<keyword evidence="9" id="KW-0288">FMN</keyword>
<keyword evidence="15" id="KW-1185">Reference proteome</keyword>
<dbReference type="OrthoDB" id="303614at2759"/>
<dbReference type="AlphaFoldDB" id="A0A1D1VFP1"/>
<feature type="domain" description="Pyridoxamine 5'-phosphate oxidase N-terminal" evidence="12">
    <location>
        <begin position="114"/>
        <end position="231"/>
    </location>
</feature>
<comment type="function">
    <text evidence="2">Catalyzes the oxidation of either pyridoxine 5'-phosphate (PNP) or pyridoxamine 5'-phosphate (PMP) into pyridoxal 5'-phosphate (PLP).</text>
</comment>
<keyword evidence="10" id="KW-0560">Oxidoreductase</keyword>
<dbReference type="PANTHER" id="PTHR10851">
    <property type="entry name" value="PYRIDOXINE-5-PHOSPHATE OXIDASE"/>
    <property type="match status" value="1"/>
</dbReference>